<dbReference type="PANTHER" id="PTHR43806">
    <property type="entry name" value="PEPTIDASE S8"/>
    <property type="match status" value="1"/>
</dbReference>
<dbReference type="GO" id="GO:0004252">
    <property type="term" value="F:serine-type endopeptidase activity"/>
    <property type="evidence" value="ECO:0007669"/>
    <property type="project" value="UniProtKB-UniRule"/>
</dbReference>
<evidence type="ECO:0000256" key="3">
    <source>
        <dbReference type="ARBA" id="ARBA00022729"/>
    </source>
</evidence>
<dbReference type="PRINTS" id="PR00723">
    <property type="entry name" value="SUBTILISIN"/>
</dbReference>
<dbReference type="EMBL" id="LASV01000415">
    <property type="protein sequence ID" value="KKA18827.1"/>
    <property type="molecule type" value="Genomic_DNA"/>
</dbReference>
<evidence type="ECO:0000256" key="8">
    <source>
        <dbReference type="SAM" id="MobiDB-lite"/>
    </source>
</evidence>
<evidence type="ECO:0000256" key="4">
    <source>
        <dbReference type="ARBA" id="ARBA00022801"/>
    </source>
</evidence>
<keyword evidence="11" id="KW-1185">Reference proteome</keyword>
<feature type="compositionally biased region" description="Low complexity" evidence="8">
    <location>
        <begin position="108"/>
        <end position="294"/>
    </location>
</feature>
<dbReference type="OrthoDB" id="4227149at2759"/>
<dbReference type="PROSITE" id="PS51892">
    <property type="entry name" value="SUBTILASE"/>
    <property type="match status" value="1"/>
</dbReference>
<dbReference type="SUPFAM" id="SSF52743">
    <property type="entry name" value="Subtilisin-like"/>
    <property type="match status" value="1"/>
</dbReference>
<feature type="compositionally biased region" description="Low complexity" evidence="8">
    <location>
        <begin position="881"/>
        <end position="918"/>
    </location>
</feature>
<dbReference type="PROSITE" id="PS00138">
    <property type="entry name" value="SUBTILASE_SER"/>
    <property type="match status" value="1"/>
</dbReference>
<feature type="compositionally biased region" description="Basic and acidic residues" evidence="8">
    <location>
        <begin position="402"/>
        <end position="415"/>
    </location>
</feature>
<dbReference type="Gene3D" id="3.40.50.200">
    <property type="entry name" value="Peptidase S8/S53 domain"/>
    <property type="match status" value="1"/>
</dbReference>
<dbReference type="InterPro" id="IPR050131">
    <property type="entry name" value="Peptidase_S8_subtilisin-like"/>
</dbReference>
<feature type="region of interest" description="Disordered" evidence="8">
    <location>
        <begin position="881"/>
        <end position="1005"/>
    </location>
</feature>
<feature type="compositionally biased region" description="Low complexity" evidence="8">
    <location>
        <begin position="954"/>
        <end position="1002"/>
    </location>
</feature>
<proteinExistence type="inferred from homology"/>
<evidence type="ECO:0000256" key="1">
    <source>
        <dbReference type="ARBA" id="ARBA00011073"/>
    </source>
</evidence>
<feature type="compositionally biased region" description="Low complexity" evidence="8">
    <location>
        <begin position="925"/>
        <end position="947"/>
    </location>
</feature>
<gene>
    <name evidence="10" type="ORF">T310_7219</name>
</gene>
<evidence type="ECO:0000256" key="5">
    <source>
        <dbReference type="ARBA" id="ARBA00022825"/>
    </source>
</evidence>
<keyword evidence="6" id="KW-0865">Zymogen</keyword>
<feature type="region of interest" description="Disordered" evidence="8">
    <location>
        <begin position="40"/>
        <end position="294"/>
    </location>
</feature>
<evidence type="ECO:0000313" key="11">
    <source>
        <dbReference type="Proteomes" id="UP000053958"/>
    </source>
</evidence>
<dbReference type="InterPro" id="IPR036852">
    <property type="entry name" value="Peptidase_S8/S53_dom_sf"/>
</dbReference>
<feature type="active site" description="Charge relay system" evidence="7">
    <location>
        <position position="590"/>
    </location>
</feature>
<evidence type="ECO:0008006" key="12">
    <source>
        <dbReference type="Google" id="ProtNLM"/>
    </source>
</evidence>
<dbReference type="GO" id="GO:0006508">
    <property type="term" value="P:proteolysis"/>
    <property type="evidence" value="ECO:0007669"/>
    <property type="project" value="UniProtKB-KW"/>
</dbReference>
<feature type="region of interest" description="Disordered" evidence="8">
    <location>
        <begin position="326"/>
        <end position="346"/>
    </location>
</feature>
<keyword evidence="5 7" id="KW-0720">Serine protease</keyword>
<keyword evidence="2 7" id="KW-0645">Protease</keyword>
<feature type="active site" description="Charge relay system" evidence="7">
    <location>
        <position position="800"/>
    </location>
</feature>
<reference evidence="10 11" key="1">
    <citation type="submission" date="2015-04" db="EMBL/GenBank/DDBJ databases">
        <authorList>
            <person name="Heijne W.H."/>
            <person name="Fedorova N.D."/>
            <person name="Nierman W.C."/>
            <person name="Vollebregt A.W."/>
            <person name="Zhao Z."/>
            <person name="Wu L."/>
            <person name="Kumar M."/>
            <person name="Stam H."/>
            <person name="van den Berg M.A."/>
            <person name="Pel H.J."/>
        </authorList>
    </citation>
    <scope>NUCLEOTIDE SEQUENCE [LARGE SCALE GENOMIC DNA]</scope>
    <source>
        <strain evidence="10 11">CBS 393.64</strain>
    </source>
</reference>
<dbReference type="PANTHER" id="PTHR43806:SF58">
    <property type="entry name" value="ALKALINE PROTEASE 1-RELATED"/>
    <property type="match status" value="1"/>
</dbReference>
<feature type="compositionally biased region" description="Low complexity" evidence="8">
    <location>
        <begin position="47"/>
        <end position="75"/>
    </location>
</feature>
<dbReference type="RefSeq" id="XP_013325439.1">
    <property type="nucleotide sequence ID" value="XM_013469985.1"/>
</dbReference>
<evidence type="ECO:0000256" key="9">
    <source>
        <dbReference type="SAM" id="SignalP"/>
    </source>
</evidence>
<evidence type="ECO:0000256" key="6">
    <source>
        <dbReference type="ARBA" id="ARBA00023145"/>
    </source>
</evidence>
<keyword evidence="3 9" id="KW-0732">Signal</keyword>
<evidence type="ECO:0000256" key="2">
    <source>
        <dbReference type="ARBA" id="ARBA00022670"/>
    </source>
</evidence>
<dbReference type="GeneID" id="25319495"/>
<feature type="compositionally biased region" description="Polar residues" evidence="8">
    <location>
        <begin position="76"/>
        <end position="96"/>
    </location>
</feature>
<dbReference type="Proteomes" id="UP000053958">
    <property type="component" value="Unassembled WGS sequence"/>
</dbReference>
<feature type="region of interest" description="Disordered" evidence="8">
    <location>
        <begin position="378"/>
        <end position="442"/>
    </location>
</feature>
<comment type="caution">
    <text evidence="10">The sequence shown here is derived from an EMBL/GenBank/DDBJ whole genome shotgun (WGS) entry which is preliminary data.</text>
</comment>
<evidence type="ECO:0000256" key="7">
    <source>
        <dbReference type="PROSITE-ProRule" id="PRU01240"/>
    </source>
</evidence>
<dbReference type="InterPro" id="IPR023828">
    <property type="entry name" value="Peptidase_S8_Ser-AS"/>
</dbReference>
<dbReference type="InterPro" id="IPR015500">
    <property type="entry name" value="Peptidase_S8_subtilisin-rel"/>
</dbReference>
<comment type="similarity">
    <text evidence="1 7">Belongs to the peptidase S8 family.</text>
</comment>
<feature type="signal peptide" evidence="9">
    <location>
        <begin position="1"/>
        <end position="21"/>
    </location>
</feature>
<evidence type="ECO:0000313" key="10">
    <source>
        <dbReference type="EMBL" id="KKA18827.1"/>
    </source>
</evidence>
<keyword evidence="4 7" id="KW-0378">Hydrolase</keyword>
<organism evidence="10 11">
    <name type="scientific">Rasamsonia emersonii (strain ATCC 16479 / CBS 393.64 / IMI 116815)</name>
    <dbReference type="NCBI Taxonomy" id="1408163"/>
    <lineage>
        <taxon>Eukaryota</taxon>
        <taxon>Fungi</taxon>
        <taxon>Dikarya</taxon>
        <taxon>Ascomycota</taxon>
        <taxon>Pezizomycotina</taxon>
        <taxon>Eurotiomycetes</taxon>
        <taxon>Eurotiomycetidae</taxon>
        <taxon>Eurotiales</taxon>
        <taxon>Trichocomaceae</taxon>
        <taxon>Rasamsonia</taxon>
    </lineage>
</organism>
<feature type="chain" id="PRO_5002481757" description="Peptidase S8/S53 domain-containing protein" evidence="9">
    <location>
        <begin position="22"/>
        <end position="1134"/>
    </location>
</feature>
<dbReference type="AlphaFoldDB" id="A0A0F4YKK5"/>
<accession>A0A0F4YKK5</accession>
<feature type="compositionally biased region" description="Low complexity" evidence="8">
    <location>
        <begin position="416"/>
        <end position="439"/>
    </location>
</feature>
<protein>
    <recommendedName>
        <fullName evidence="12">Peptidase S8/S53 domain-containing protein</fullName>
    </recommendedName>
</protein>
<feature type="active site" description="Charge relay system" evidence="7">
    <location>
        <position position="628"/>
    </location>
</feature>
<dbReference type="STRING" id="1408163.A0A0F4YKK5"/>
<name>A0A0F4YKK5_RASE3</name>
<sequence length="1134" mass="115181">MTKALLTVLVAGLALFDPASALPGRRPDIAGVRLFTNSTRNTTSTAHRSPSSSVVLPSSHARSSKASPSAGSSISRVLTPSAVSSPGASTSATSWPSRAAGSSYMNPAGSTTAASAPSAVSPSGASLSAAFPSAGSPSAISSPGASASAVSPSASLSGASPSAASGTSARATGSSYSSPAGSTTAASAPSTALPSAVSPSAGSSPGTSLSAASTSAVSPTEAPSGASPSQVSSPGTSPSTTSGPSSGAAASSTSSSTAGSTTTTSGAHTTDTGSSKGSTTAPSTTAPSTTTSTTSTTVAYLTAPFVVSGSITVPAQTAIESGTFSTTTLSDHTGPPDSYSATTVTGSDHHPTIVPVWFDHHGHPVVVFPVHISGPPGIIPPPSGFPTLDIGPDGKPTPDPNQKPEETAKPTKEPESTTATTSSTSTSSSTPTPTASATPYLIVPKDSASKAERESFDAILTEQVGKSNIQSATDFSVGIAFWRAPLNSTQVKQFSSNSIIDSVAPDDWLSVDDIDDPEGDDSLSTRSFEPVLDTGKSFQFWKRASPIQQKNAPPELAVISQPKNQLVPSISNEYQYDPSAGKGITVYVVDSGASTQNPEYINMPGSKRWLFPGFGKTPDHNQDDKFNHGSCVLSKVAGPTFGVAKNVDVVVVKLQADTTNGFKILTSTYMDAMIEVKNDILNRKLQGKAVINCSFGFSIPANDRNAQIIKKLTQEIVQLDVPFTIAAGNDAMRGRPDVDRYPALWANDIDGLIVVGATDNDGNLAPFSQGGPLVSVWAPADGISCADNGAGVGTNRRGTSFAAPAAAGLAAYFMGLPGNGLGQPGSGKIAANVKNLMASLAWPRKKGAAEKVIWNNQNAGCQPGVVPKRDGSDACSLTASTDTATATGSAKATATGSAGSSSTERGPTSSTAAQTPTSKAVSTKSPSATPTPDRTTTSHTTSHATSHTPEHTTSHTTSPTTSHTTNHTSPATSKADSTTTTTHTTTTEADSTTTQNPTTTNPLFCAPSNYHGIPTGVPQADTQSRIDKFCGGMKKDVAIGDDSIYPTDFRSLYYQYFMPGLEVVLNISVVQGNYFVINQTVCQEGLSTVLNGCPPFSAPAGKELIKYGGSLRVSNGTGGVADVQIILLPDEMIS</sequence>